<dbReference type="AlphaFoldDB" id="A0A6J4TRM5"/>
<reference evidence="2" key="1">
    <citation type="submission" date="2020-02" db="EMBL/GenBank/DDBJ databases">
        <authorList>
            <person name="Meier V. D."/>
        </authorList>
    </citation>
    <scope>NUCLEOTIDE SEQUENCE</scope>
    <source>
        <strain evidence="2">AVDCRST_MAG73</strain>
    </source>
</reference>
<gene>
    <name evidence="2" type="ORF">AVDCRST_MAG73-773</name>
</gene>
<dbReference type="EMBL" id="CADCWE010000046">
    <property type="protein sequence ID" value="CAA9529259.1"/>
    <property type="molecule type" value="Genomic_DNA"/>
</dbReference>
<accession>A0A6J4TRM5</accession>
<feature type="compositionally biased region" description="Basic residues" evidence="1">
    <location>
        <begin position="9"/>
        <end position="19"/>
    </location>
</feature>
<organism evidence="2">
    <name type="scientific">uncultured Thermomicrobiales bacterium</name>
    <dbReference type="NCBI Taxonomy" id="1645740"/>
    <lineage>
        <taxon>Bacteria</taxon>
        <taxon>Pseudomonadati</taxon>
        <taxon>Thermomicrobiota</taxon>
        <taxon>Thermomicrobia</taxon>
        <taxon>Thermomicrobiales</taxon>
        <taxon>environmental samples</taxon>
    </lineage>
</organism>
<evidence type="ECO:0000256" key="1">
    <source>
        <dbReference type="SAM" id="MobiDB-lite"/>
    </source>
</evidence>
<feature type="non-terminal residue" evidence="2">
    <location>
        <position position="1"/>
    </location>
</feature>
<evidence type="ECO:0000313" key="2">
    <source>
        <dbReference type="EMBL" id="CAA9529259.1"/>
    </source>
</evidence>
<sequence>EVHGAVVPRPRHGRLRGGGRRVAELRVLRLHHGRSVGDGQGSGGHPPRPDGGSGRRDRGGNRGGGGRRDRHRSARRSADPCRV</sequence>
<proteinExistence type="predicted"/>
<feature type="region of interest" description="Disordered" evidence="1">
    <location>
        <begin position="1"/>
        <end position="20"/>
    </location>
</feature>
<feature type="region of interest" description="Disordered" evidence="1">
    <location>
        <begin position="31"/>
        <end position="83"/>
    </location>
</feature>
<name>A0A6J4TRM5_9BACT</name>
<feature type="non-terminal residue" evidence="2">
    <location>
        <position position="83"/>
    </location>
</feature>
<protein>
    <submittedName>
        <fullName evidence="2">Uncharacterized protein</fullName>
    </submittedName>
</protein>